<evidence type="ECO:0000313" key="6">
    <source>
        <dbReference type="EMBL" id="QHT65587.1"/>
    </source>
</evidence>
<dbReference type="Gene3D" id="3.30.1120.10">
    <property type="match status" value="1"/>
</dbReference>
<dbReference type="CDD" id="cd16025">
    <property type="entry name" value="PAS_like"/>
    <property type="match status" value="1"/>
</dbReference>
<dbReference type="InterPro" id="IPR000917">
    <property type="entry name" value="Sulfatase_N"/>
</dbReference>
<feature type="domain" description="Sulfatase N-terminal" evidence="5">
    <location>
        <begin position="36"/>
        <end position="438"/>
    </location>
</feature>
<keyword evidence="2" id="KW-0479">Metal-binding</keyword>
<keyword evidence="7" id="KW-1185">Reference proteome</keyword>
<dbReference type="PANTHER" id="PTHR42693:SF53">
    <property type="entry name" value="ENDO-4-O-SULFATASE"/>
    <property type="match status" value="1"/>
</dbReference>
<dbReference type="Pfam" id="PF00884">
    <property type="entry name" value="Sulfatase"/>
    <property type="match status" value="1"/>
</dbReference>
<dbReference type="PANTHER" id="PTHR42693">
    <property type="entry name" value="ARYLSULFATASE FAMILY MEMBER"/>
    <property type="match status" value="1"/>
</dbReference>
<organism evidence="6 7">
    <name type="scientific">Rhodocytophaga rosea</name>
    <dbReference type="NCBI Taxonomy" id="2704465"/>
    <lineage>
        <taxon>Bacteria</taxon>
        <taxon>Pseudomonadati</taxon>
        <taxon>Bacteroidota</taxon>
        <taxon>Cytophagia</taxon>
        <taxon>Cytophagales</taxon>
        <taxon>Rhodocytophagaceae</taxon>
        <taxon>Rhodocytophaga</taxon>
    </lineage>
</organism>
<dbReference type="Gene3D" id="3.40.720.10">
    <property type="entry name" value="Alkaline Phosphatase, subunit A"/>
    <property type="match status" value="1"/>
</dbReference>
<evidence type="ECO:0000256" key="1">
    <source>
        <dbReference type="ARBA" id="ARBA00008779"/>
    </source>
</evidence>
<dbReference type="KEGG" id="rhoz:GXP67_02370"/>
<protein>
    <submittedName>
        <fullName evidence="6">Arylsulfatase</fullName>
    </submittedName>
</protein>
<sequence>MYKPKILIIALLLVSTVFIQSVPQREGIRKAKPAKPNFVVILVDDLGFSDIGCYGSEINTPNLDKLAQGGLRLTQFYNTSRCCPSRAALLTGLYPHQAGVGSMNLNLGSPAYQGYLSKNSITIAEGLKTQGYFTALSGKWHIGNEPDQWPSARGFDRTFSLIGGTSNYFYPHPFKLREHDYFILNGQKLDNYLTEAKPDGYYLTNEFTDYALKFLDEAKAEKKPFYLHVTYTAPHFPLQALPEDIEKYRGKYKKGWDVIRSERYQKLLKLGIIKPEWKLSPRDSLVPAWNQLRASEQNAWDLKMAVFAAMVDRVDQNVGRILDKLKEIGADQNTLVLFMSDNGASHEYAFPLWKQTPEVTKQVKNLPADHPQSFVTYEYNWANASNTPFQSFKHWEHEGGISSPFIAYLPGVIKGGSINNQPAHLIDVQATIFDLAGAKYPKTVKGNVITPAEGISLRNVLEGKPWAGHEVLYWEHQGNRAVRQGKWKIVSSYPENRWRLFDIEADRTELNDVSQTNPEKLNELIGLYTAWTQKAGVQDWAVVSQRNN</sequence>
<dbReference type="PROSITE" id="PS00149">
    <property type="entry name" value="SULFATASE_2"/>
    <property type="match status" value="1"/>
</dbReference>
<keyword evidence="4" id="KW-0106">Calcium</keyword>
<dbReference type="InterPro" id="IPR017850">
    <property type="entry name" value="Alkaline_phosphatase_core_sf"/>
</dbReference>
<keyword evidence="3" id="KW-0378">Hydrolase</keyword>
<dbReference type="Proteomes" id="UP000480178">
    <property type="component" value="Chromosome"/>
</dbReference>
<dbReference type="RefSeq" id="WP_162441669.1">
    <property type="nucleotide sequence ID" value="NZ_CP048222.1"/>
</dbReference>
<gene>
    <name evidence="6" type="ORF">GXP67_02370</name>
</gene>
<name>A0A6C0GCG2_9BACT</name>
<evidence type="ECO:0000256" key="4">
    <source>
        <dbReference type="ARBA" id="ARBA00022837"/>
    </source>
</evidence>
<evidence type="ECO:0000313" key="7">
    <source>
        <dbReference type="Proteomes" id="UP000480178"/>
    </source>
</evidence>
<evidence type="ECO:0000256" key="3">
    <source>
        <dbReference type="ARBA" id="ARBA00022801"/>
    </source>
</evidence>
<comment type="similarity">
    <text evidence="1">Belongs to the sulfatase family.</text>
</comment>
<dbReference type="FunFam" id="3.40.720.10:FF:000047">
    <property type="entry name" value="Arylsulfatase"/>
    <property type="match status" value="1"/>
</dbReference>
<dbReference type="InterPro" id="IPR050738">
    <property type="entry name" value="Sulfatase"/>
</dbReference>
<dbReference type="GO" id="GO:0046872">
    <property type="term" value="F:metal ion binding"/>
    <property type="evidence" value="ECO:0007669"/>
    <property type="project" value="UniProtKB-KW"/>
</dbReference>
<evidence type="ECO:0000256" key="2">
    <source>
        <dbReference type="ARBA" id="ARBA00022723"/>
    </source>
</evidence>
<dbReference type="AlphaFoldDB" id="A0A6C0GCG2"/>
<accession>A0A6C0GCG2</accession>
<reference evidence="6 7" key="1">
    <citation type="submission" date="2020-01" db="EMBL/GenBank/DDBJ databases">
        <authorList>
            <person name="Kim M.K."/>
        </authorList>
    </citation>
    <scope>NUCLEOTIDE SEQUENCE [LARGE SCALE GENOMIC DNA]</scope>
    <source>
        <strain evidence="6 7">172606-1</strain>
    </source>
</reference>
<dbReference type="EMBL" id="CP048222">
    <property type="protein sequence ID" value="QHT65587.1"/>
    <property type="molecule type" value="Genomic_DNA"/>
</dbReference>
<dbReference type="GO" id="GO:0004065">
    <property type="term" value="F:arylsulfatase activity"/>
    <property type="evidence" value="ECO:0007669"/>
    <property type="project" value="TreeGrafter"/>
</dbReference>
<dbReference type="SUPFAM" id="SSF53649">
    <property type="entry name" value="Alkaline phosphatase-like"/>
    <property type="match status" value="1"/>
</dbReference>
<evidence type="ECO:0000259" key="5">
    <source>
        <dbReference type="Pfam" id="PF00884"/>
    </source>
</evidence>
<proteinExistence type="inferred from homology"/>
<dbReference type="InterPro" id="IPR024607">
    <property type="entry name" value="Sulfatase_CS"/>
</dbReference>